<sequence length="91" mass="9997">MRPGCKGCMEVDTEAEVERLWKRMKLREGEAVSDAVYEARVAACESCEALLGGSTCRHCGCLVRYRARLTDGVCPCPGGSMWEELVKKGIP</sequence>
<gene>
    <name evidence="1" type="ORF">ACI1P1_14915</name>
</gene>
<keyword evidence="2" id="KW-1185">Reference proteome</keyword>
<evidence type="ECO:0000313" key="2">
    <source>
        <dbReference type="Proteomes" id="UP001631969"/>
    </source>
</evidence>
<name>A0ACC7NXV6_9BACL</name>
<comment type="caution">
    <text evidence="1">The sequence shown here is derived from an EMBL/GenBank/DDBJ whole genome shotgun (WGS) entry which is preliminary data.</text>
</comment>
<evidence type="ECO:0000313" key="1">
    <source>
        <dbReference type="EMBL" id="MFM9329583.1"/>
    </source>
</evidence>
<dbReference type="Proteomes" id="UP001631969">
    <property type="component" value="Unassembled WGS sequence"/>
</dbReference>
<organism evidence="1 2">
    <name type="scientific">Paenibacillus mesotrionivorans</name>
    <dbReference type="NCBI Taxonomy" id="3160968"/>
    <lineage>
        <taxon>Bacteria</taxon>
        <taxon>Bacillati</taxon>
        <taxon>Bacillota</taxon>
        <taxon>Bacilli</taxon>
        <taxon>Bacillales</taxon>
        <taxon>Paenibacillaceae</taxon>
        <taxon>Paenibacillus</taxon>
    </lineage>
</organism>
<proteinExistence type="predicted"/>
<dbReference type="EMBL" id="JBJURJ010000009">
    <property type="protein sequence ID" value="MFM9329583.1"/>
    <property type="molecule type" value="Genomic_DNA"/>
</dbReference>
<reference evidence="1" key="1">
    <citation type="submission" date="2024-12" db="EMBL/GenBank/DDBJ databases">
        <authorList>
            <person name="Wu N."/>
        </authorList>
    </citation>
    <scope>NUCLEOTIDE SEQUENCE</scope>
    <source>
        <strain evidence="1">P15</strain>
    </source>
</reference>
<accession>A0ACC7NXV6</accession>
<protein>
    <submittedName>
        <fullName evidence="1">DUF6171 family protein</fullName>
    </submittedName>
</protein>